<dbReference type="CDD" id="cd00082">
    <property type="entry name" value="HisKA"/>
    <property type="match status" value="1"/>
</dbReference>
<dbReference type="PROSITE" id="PS50109">
    <property type="entry name" value="HIS_KIN"/>
    <property type="match status" value="1"/>
</dbReference>
<dbReference type="PANTHER" id="PTHR43304">
    <property type="entry name" value="PHYTOCHROME-LIKE PROTEIN CPH1"/>
    <property type="match status" value="1"/>
</dbReference>
<dbReference type="SMART" id="SM00091">
    <property type="entry name" value="PAS"/>
    <property type="match status" value="3"/>
</dbReference>
<dbReference type="Gene3D" id="3.30.450.260">
    <property type="entry name" value="Haem NO binding associated domain"/>
    <property type="match status" value="1"/>
</dbReference>
<dbReference type="SUPFAM" id="SSF55785">
    <property type="entry name" value="PYP-like sensor domain (PAS domain)"/>
    <property type="match status" value="3"/>
</dbReference>
<dbReference type="SUPFAM" id="SSF55874">
    <property type="entry name" value="ATPase domain of HSP90 chaperone/DNA topoisomerase II/histidine kinase"/>
    <property type="match status" value="1"/>
</dbReference>
<dbReference type="InterPro" id="IPR000014">
    <property type="entry name" value="PAS"/>
</dbReference>
<dbReference type="InterPro" id="IPR036890">
    <property type="entry name" value="HATPase_C_sf"/>
</dbReference>
<evidence type="ECO:0000313" key="11">
    <source>
        <dbReference type="EMBL" id="MEL1240888.1"/>
    </source>
</evidence>
<dbReference type="InterPro" id="IPR001610">
    <property type="entry name" value="PAC"/>
</dbReference>
<dbReference type="Pfam" id="PF07701">
    <property type="entry name" value="HNOBA"/>
    <property type="match status" value="1"/>
</dbReference>
<dbReference type="CDD" id="cd00075">
    <property type="entry name" value="HATPase"/>
    <property type="match status" value="1"/>
</dbReference>
<dbReference type="CDD" id="cd00130">
    <property type="entry name" value="PAS"/>
    <property type="match status" value="3"/>
</dbReference>
<reference evidence="11 12" key="1">
    <citation type="submission" date="2024-04" db="EMBL/GenBank/DDBJ databases">
        <title>Flavobacterium sp. DGU99 16S ribosomal RNA gene Genome sequencing and assembly.</title>
        <authorList>
            <person name="Park S."/>
        </authorList>
    </citation>
    <scope>NUCLEOTIDE SEQUENCE [LARGE SCALE GENOMIC DNA]</scope>
    <source>
        <strain evidence="11 12">DGU99</strain>
    </source>
</reference>
<dbReference type="InterPro" id="IPR042463">
    <property type="entry name" value="HNOB_dom_associated_sf"/>
</dbReference>
<sequence>MHKLEFNFGELSFNKFFPFFILIDPNLSIQGIGKSLAKIAPQIQITDSFFNHFSIVRPYLEELSYTTLVENQNQLIILKLKNDEIVLRGQLESLDQNLLFVGTPWFVSMEQVLDRKLTIHDFALNDPLLDLLHVLNNQNNTTQELKESLITIKEQSKRLENKSEELKRLSLVASTNENGVLFTKPDGTIFWCNEAYMKLTGFSKEDVIGKTPIEVGRTEFTDRESLRTMAELFFEGSIFDLEIVHAKKDGTYFWTRTKGQPIVDSFGNVTEYFAIIEDITLKKHYEESLKKEKEKYSSIIANMNLGLVEVDQNENIILANNSFCKMSGYTQEELIGRNAPKLLKIDAENKELNTRIENRKQGISDTYELNVINKNGEKRHLLISGAPNYGINGEVVGSIGIHLDITDQKKQEEQLYLLSLIAEKNLNGVLVCDKIGRIEWANSSFLEMTGYSLNELIGQYPGALLNGPETNPETLEYLKNCIIEGLPFSCEIKHYTKYGEKQWVSINGQSLYNKENEIIKSFAIIENITSRKELEELREELLESLAVSNKELEDYAHIVSHDLKSPLRSIHSLLSWIKEDNDKEFSPQTLSYFSMIENKVEKMDYLIEGILTYAKIDKIHITNEKIDSNEIIENIIQIIDIPENAQVVINNKLPIIRGDRFRVQQLFQNLISNAINHNDKAQCLIEIDCKESNENYIFTIKDNGPGISKEQQQGIFTIFQSYSKDEKSTGLGLSIVKKVVESYQGEIWIESELTKGTTFFIKLNK</sequence>
<feature type="domain" description="Histidine kinase" evidence="8">
    <location>
        <begin position="558"/>
        <end position="765"/>
    </location>
</feature>
<evidence type="ECO:0000256" key="7">
    <source>
        <dbReference type="SAM" id="Coils"/>
    </source>
</evidence>
<keyword evidence="7" id="KW-0175">Coiled coil</keyword>
<evidence type="ECO:0000256" key="6">
    <source>
        <dbReference type="ARBA" id="ARBA00023293"/>
    </source>
</evidence>
<dbReference type="PANTHER" id="PTHR43304:SF1">
    <property type="entry name" value="PAC DOMAIN-CONTAINING PROTEIN"/>
    <property type="match status" value="1"/>
</dbReference>
<name>A0ABU9HL83_9FLAO</name>
<dbReference type="Proteomes" id="UP001398556">
    <property type="component" value="Unassembled WGS sequence"/>
</dbReference>
<keyword evidence="2" id="KW-0597">Phosphoprotein</keyword>
<dbReference type="NCBIfam" id="TIGR00229">
    <property type="entry name" value="sensory_box"/>
    <property type="match status" value="3"/>
</dbReference>
<dbReference type="SMART" id="SM00388">
    <property type="entry name" value="HisKA"/>
    <property type="match status" value="1"/>
</dbReference>
<organism evidence="11 12">
    <name type="scientific">Flavobacterium flavipallidum</name>
    <dbReference type="NCBI Taxonomy" id="3139140"/>
    <lineage>
        <taxon>Bacteria</taxon>
        <taxon>Pseudomonadati</taxon>
        <taxon>Bacteroidota</taxon>
        <taxon>Flavobacteriia</taxon>
        <taxon>Flavobacteriales</taxon>
        <taxon>Flavobacteriaceae</taxon>
        <taxon>Flavobacterium</taxon>
    </lineage>
</organism>
<feature type="domain" description="PAC" evidence="10">
    <location>
        <begin position="239"/>
        <end position="291"/>
    </location>
</feature>
<dbReference type="Pfam" id="PF02518">
    <property type="entry name" value="HATPase_c"/>
    <property type="match status" value="1"/>
</dbReference>
<keyword evidence="4" id="KW-0547">Nucleotide-binding</keyword>
<keyword evidence="5" id="KW-0418">Kinase</keyword>
<feature type="domain" description="PAS" evidence="9">
    <location>
        <begin position="414"/>
        <end position="485"/>
    </location>
</feature>
<dbReference type="Gene3D" id="3.30.450.20">
    <property type="entry name" value="PAS domain"/>
    <property type="match status" value="3"/>
</dbReference>
<dbReference type="PRINTS" id="PR00344">
    <property type="entry name" value="BCTRLSENSOR"/>
</dbReference>
<gene>
    <name evidence="11" type="ORF">AAEO59_07500</name>
</gene>
<keyword evidence="12" id="KW-1185">Reference proteome</keyword>
<evidence type="ECO:0000259" key="8">
    <source>
        <dbReference type="PROSITE" id="PS50109"/>
    </source>
</evidence>
<feature type="domain" description="PAC" evidence="10">
    <location>
        <begin position="488"/>
        <end position="540"/>
    </location>
</feature>
<evidence type="ECO:0000256" key="4">
    <source>
        <dbReference type="ARBA" id="ARBA00022741"/>
    </source>
</evidence>
<dbReference type="PROSITE" id="PS50113">
    <property type="entry name" value="PAC"/>
    <property type="match status" value="3"/>
</dbReference>
<evidence type="ECO:0000313" key="12">
    <source>
        <dbReference type="Proteomes" id="UP001398556"/>
    </source>
</evidence>
<evidence type="ECO:0000259" key="10">
    <source>
        <dbReference type="PROSITE" id="PS50113"/>
    </source>
</evidence>
<dbReference type="Gene3D" id="3.30.565.10">
    <property type="entry name" value="Histidine kinase-like ATPase, C-terminal domain"/>
    <property type="match status" value="1"/>
</dbReference>
<dbReference type="PROSITE" id="PS50112">
    <property type="entry name" value="PAS"/>
    <property type="match status" value="3"/>
</dbReference>
<feature type="coiled-coil region" evidence="7">
    <location>
        <begin position="135"/>
        <end position="172"/>
    </location>
</feature>
<evidence type="ECO:0000256" key="5">
    <source>
        <dbReference type="ARBA" id="ARBA00022777"/>
    </source>
</evidence>
<comment type="catalytic activity">
    <reaction evidence="1">
        <text>ATP + protein L-histidine = ADP + protein N-phospho-L-histidine.</text>
        <dbReference type="EC" id="2.7.13.3"/>
    </reaction>
</comment>
<dbReference type="InterPro" id="IPR003594">
    <property type="entry name" value="HATPase_dom"/>
</dbReference>
<evidence type="ECO:0000259" key="9">
    <source>
        <dbReference type="PROSITE" id="PS50112"/>
    </source>
</evidence>
<dbReference type="InterPro" id="IPR004358">
    <property type="entry name" value="Sig_transdc_His_kin-like_C"/>
</dbReference>
<keyword evidence="3" id="KW-0808">Transferase</keyword>
<dbReference type="Pfam" id="PF00512">
    <property type="entry name" value="HisKA"/>
    <property type="match status" value="1"/>
</dbReference>
<dbReference type="InterPro" id="IPR035965">
    <property type="entry name" value="PAS-like_dom_sf"/>
</dbReference>
<dbReference type="InterPro" id="IPR000700">
    <property type="entry name" value="PAS-assoc_C"/>
</dbReference>
<accession>A0ABU9HL83</accession>
<evidence type="ECO:0000256" key="3">
    <source>
        <dbReference type="ARBA" id="ARBA00022679"/>
    </source>
</evidence>
<dbReference type="InterPro" id="IPR052162">
    <property type="entry name" value="Sensor_kinase/Photoreceptor"/>
</dbReference>
<dbReference type="SMART" id="SM00086">
    <property type="entry name" value="PAC"/>
    <property type="match status" value="3"/>
</dbReference>
<dbReference type="EMBL" id="JBBYHU010000011">
    <property type="protein sequence ID" value="MEL1240888.1"/>
    <property type="molecule type" value="Genomic_DNA"/>
</dbReference>
<dbReference type="SMART" id="SM00387">
    <property type="entry name" value="HATPase_c"/>
    <property type="match status" value="1"/>
</dbReference>
<feature type="domain" description="PAS" evidence="9">
    <location>
        <begin position="165"/>
        <end position="213"/>
    </location>
</feature>
<dbReference type="InterPro" id="IPR003661">
    <property type="entry name" value="HisK_dim/P_dom"/>
</dbReference>
<dbReference type="InterPro" id="IPR036097">
    <property type="entry name" value="HisK_dim/P_sf"/>
</dbReference>
<dbReference type="Gene3D" id="1.10.287.130">
    <property type="match status" value="1"/>
</dbReference>
<dbReference type="InterPro" id="IPR011645">
    <property type="entry name" value="HNOB_dom_associated"/>
</dbReference>
<dbReference type="SUPFAM" id="SSF47384">
    <property type="entry name" value="Homodimeric domain of signal transducing histidine kinase"/>
    <property type="match status" value="1"/>
</dbReference>
<proteinExistence type="predicted"/>
<comment type="caution">
    <text evidence="11">The sequence shown here is derived from an EMBL/GenBank/DDBJ whole genome shotgun (WGS) entry which is preliminary data.</text>
</comment>
<dbReference type="InterPro" id="IPR005467">
    <property type="entry name" value="His_kinase_dom"/>
</dbReference>
<dbReference type="Pfam" id="PF13426">
    <property type="entry name" value="PAS_9"/>
    <property type="match status" value="3"/>
</dbReference>
<protein>
    <submittedName>
        <fullName evidence="11">PAS domain S-box protein</fullName>
    </submittedName>
</protein>
<keyword evidence="6" id="KW-0141">cGMP biosynthesis</keyword>
<feature type="domain" description="PAC" evidence="10">
    <location>
        <begin position="365"/>
        <end position="417"/>
    </location>
</feature>
<evidence type="ECO:0000256" key="2">
    <source>
        <dbReference type="ARBA" id="ARBA00022553"/>
    </source>
</evidence>
<dbReference type="RefSeq" id="WP_341700115.1">
    <property type="nucleotide sequence ID" value="NZ_JBBYHU010000011.1"/>
</dbReference>
<feature type="domain" description="PAS" evidence="9">
    <location>
        <begin position="292"/>
        <end position="338"/>
    </location>
</feature>
<evidence type="ECO:0000256" key="1">
    <source>
        <dbReference type="ARBA" id="ARBA00000085"/>
    </source>
</evidence>